<feature type="domain" description="NfeD-like C-terminal" evidence="7">
    <location>
        <begin position="386"/>
        <end position="440"/>
    </location>
</feature>
<feature type="transmembrane region" description="Helical" evidence="5">
    <location>
        <begin position="323"/>
        <end position="342"/>
    </location>
</feature>
<comment type="subcellular location">
    <subcellularLocation>
        <location evidence="1">Membrane</location>
        <topology evidence="1">Multi-pass membrane protein</topology>
    </subcellularLocation>
</comment>
<dbReference type="InterPro" id="IPR056738">
    <property type="entry name" value="NfeD1b_N"/>
</dbReference>
<evidence type="ECO:0000259" key="8">
    <source>
        <dbReference type="Pfam" id="PF24961"/>
    </source>
</evidence>
<evidence type="ECO:0000256" key="2">
    <source>
        <dbReference type="ARBA" id="ARBA00022692"/>
    </source>
</evidence>
<keyword evidence="4 5" id="KW-0472">Membrane</keyword>
<dbReference type="PANTHER" id="PTHR33507:SF4">
    <property type="entry name" value="NODULATION COMPETITIVENESS PROTEIN NFED"/>
    <property type="match status" value="1"/>
</dbReference>
<keyword evidence="3 5" id="KW-1133">Transmembrane helix</keyword>
<dbReference type="Pfam" id="PF24961">
    <property type="entry name" value="NfeD_membrane"/>
    <property type="match status" value="1"/>
</dbReference>
<dbReference type="InterPro" id="IPR012340">
    <property type="entry name" value="NA-bd_OB-fold"/>
</dbReference>
<dbReference type="CDD" id="cd07020">
    <property type="entry name" value="Clp_protease_NfeD_1"/>
    <property type="match status" value="1"/>
</dbReference>
<accession>Q317N8</accession>
<evidence type="ECO:0000256" key="1">
    <source>
        <dbReference type="ARBA" id="ARBA00004141"/>
    </source>
</evidence>
<evidence type="ECO:0000313" key="11">
    <source>
        <dbReference type="Proteomes" id="UP000002710"/>
    </source>
</evidence>
<dbReference type="InterPro" id="IPR002810">
    <property type="entry name" value="NfeD-like_C"/>
</dbReference>
<keyword evidence="2 5" id="KW-0812">Transmembrane</keyword>
<dbReference type="RefSeq" id="WP_011366230.1">
    <property type="nucleotide sequence ID" value="NC_007519.1"/>
</dbReference>
<reference evidence="10 11" key="1">
    <citation type="journal article" date="2011" name="J. Bacteriol.">
        <title>Complete genome sequence and updated annotation of Desulfovibrio alaskensis G20.</title>
        <authorList>
            <person name="Hauser L.J."/>
            <person name="Land M.L."/>
            <person name="Brown S.D."/>
            <person name="Larimer F."/>
            <person name="Keller K.L."/>
            <person name="Rapp-Giles B.J."/>
            <person name="Price M.N."/>
            <person name="Lin M."/>
            <person name="Bruce D.C."/>
            <person name="Detter J.C."/>
            <person name="Tapia R."/>
            <person name="Han C.S."/>
            <person name="Goodwin L.A."/>
            <person name="Cheng J.F."/>
            <person name="Pitluck S."/>
            <person name="Copeland A."/>
            <person name="Lucas S."/>
            <person name="Nolan M."/>
            <person name="Lapidus A.L."/>
            <person name="Palumbo A.V."/>
            <person name="Wall J.D."/>
        </authorList>
    </citation>
    <scope>NUCLEOTIDE SEQUENCE [LARGE SCALE GENOMIC DNA]</scope>
    <source>
        <strain evidence="11">ATCC BAA 1058 / DSM 17464 / G20</strain>
    </source>
</reference>
<sequence>MNTSHALYRKITAICATLCFFAAFHPAMPASGAENAVQKHTVSVVHVTIKAGIGPATADLLRGAIKQAESGSDMVLVTLDTPGGLVSSMREMVQDILNADVPVGVWVGPSGAHAASAGVFIVAASSISGMAPQTTMGAAIPVTPDGADTKGDMATKVKNDLSSLVSGLAERRNRNVDWYVSAVREGKSLPASQAIMNNVVEFMATTPEDFLVQAGSRGVPAGMGTLRFTADDIRIIPYEPGLRYRFLGWLLDPQVAYLLLLAGVALLFVEFTHAGAILPGVLGALSLLLGLYAMTILPTAAAGLLLILLGLVLFLLEIKVVSFGLLSLAGVAALFIGSLILFPESEGLRLPMMTIGPTVLGISAFMGGLVWLAVKAQRSKSAMASDQLAGQQAMVMRWQGRKGTVKLHGTLWNAVTREEQPIAKGETVTVTGAKGLTLHVSTHPAPEDAVQE</sequence>
<dbReference type="Pfam" id="PF01957">
    <property type="entry name" value="NfeD"/>
    <property type="match status" value="1"/>
</dbReference>
<dbReference type="eggNOG" id="COG1030">
    <property type="taxonomic scope" value="Bacteria"/>
</dbReference>
<organism evidence="10 11">
    <name type="scientific">Oleidesulfovibrio alaskensis (strain ATCC BAA-1058 / DSM 17464 / G20)</name>
    <name type="common">Desulfovibrio alaskensis</name>
    <dbReference type="NCBI Taxonomy" id="207559"/>
    <lineage>
        <taxon>Bacteria</taxon>
        <taxon>Pseudomonadati</taxon>
        <taxon>Thermodesulfobacteriota</taxon>
        <taxon>Desulfovibrionia</taxon>
        <taxon>Desulfovibrionales</taxon>
        <taxon>Desulfovibrionaceae</taxon>
        <taxon>Oleidesulfovibrio</taxon>
    </lineage>
</organism>
<evidence type="ECO:0000256" key="6">
    <source>
        <dbReference type="SAM" id="SignalP"/>
    </source>
</evidence>
<protein>
    <submittedName>
        <fullName evidence="10">Uncharacterized protein</fullName>
    </submittedName>
</protein>
<dbReference type="GO" id="GO:0016020">
    <property type="term" value="C:membrane"/>
    <property type="evidence" value="ECO:0007669"/>
    <property type="project" value="UniProtKB-SubCell"/>
</dbReference>
<name>Q317N8_OLEA2</name>
<feature type="domain" description="NfeD integral membrane" evidence="8">
    <location>
        <begin position="255"/>
        <end position="370"/>
    </location>
</feature>
<dbReference type="HOGENOM" id="CLU_024619_1_0_7"/>
<gene>
    <name evidence="10" type="ordered locus">Dde_0037</name>
</gene>
<evidence type="ECO:0000313" key="10">
    <source>
        <dbReference type="EMBL" id="ABB36838.1"/>
    </source>
</evidence>
<feature type="chain" id="PRO_5004220219" evidence="6">
    <location>
        <begin position="30"/>
        <end position="452"/>
    </location>
</feature>
<keyword evidence="6" id="KW-0732">Signal</keyword>
<dbReference type="Pfam" id="PF25145">
    <property type="entry name" value="NfeD1b_N"/>
    <property type="match status" value="1"/>
</dbReference>
<keyword evidence="11" id="KW-1185">Reference proteome</keyword>
<dbReference type="Gene3D" id="2.40.50.140">
    <property type="entry name" value="Nucleic acid-binding proteins"/>
    <property type="match status" value="1"/>
</dbReference>
<evidence type="ECO:0000259" key="9">
    <source>
        <dbReference type="Pfam" id="PF25145"/>
    </source>
</evidence>
<dbReference type="InterPro" id="IPR052165">
    <property type="entry name" value="Membrane_assoc_protease"/>
</dbReference>
<dbReference type="PANTHER" id="PTHR33507">
    <property type="entry name" value="INNER MEMBRANE PROTEIN YBBJ"/>
    <property type="match status" value="1"/>
</dbReference>
<dbReference type="SUPFAM" id="SSF141322">
    <property type="entry name" value="NfeD domain-like"/>
    <property type="match status" value="1"/>
</dbReference>
<evidence type="ECO:0000256" key="3">
    <source>
        <dbReference type="ARBA" id="ARBA00022989"/>
    </source>
</evidence>
<dbReference type="AlphaFoldDB" id="Q317N8"/>
<feature type="transmembrane region" description="Helical" evidence="5">
    <location>
        <begin position="354"/>
        <end position="374"/>
    </location>
</feature>
<evidence type="ECO:0000256" key="5">
    <source>
        <dbReference type="SAM" id="Phobius"/>
    </source>
</evidence>
<feature type="transmembrane region" description="Helical" evidence="5">
    <location>
        <begin position="300"/>
        <end position="316"/>
    </location>
</feature>
<dbReference type="STRING" id="207559.Dde_0037"/>
<dbReference type="Proteomes" id="UP000002710">
    <property type="component" value="Chromosome"/>
</dbReference>
<dbReference type="InterPro" id="IPR056739">
    <property type="entry name" value="NfeD_membrane"/>
</dbReference>
<evidence type="ECO:0000256" key="4">
    <source>
        <dbReference type="ARBA" id="ARBA00023136"/>
    </source>
</evidence>
<feature type="signal peptide" evidence="6">
    <location>
        <begin position="1"/>
        <end position="29"/>
    </location>
</feature>
<dbReference type="SUPFAM" id="SSF52096">
    <property type="entry name" value="ClpP/crotonase"/>
    <property type="match status" value="1"/>
</dbReference>
<proteinExistence type="predicted"/>
<dbReference type="EMBL" id="CP000112">
    <property type="protein sequence ID" value="ABB36838.1"/>
    <property type="molecule type" value="Genomic_DNA"/>
</dbReference>
<evidence type="ECO:0000259" key="7">
    <source>
        <dbReference type="Pfam" id="PF01957"/>
    </source>
</evidence>
<dbReference type="InterPro" id="IPR029045">
    <property type="entry name" value="ClpP/crotonase-like_dom_sf"/>
</dbReference>
<dbReference type="Gene3D" id="3.90.226.10">
    <property type="entry name" value="2-enoyl-CoA Hydratase, Chain A, domain 1"/>
    <property type="match status" value="1"/>
</dbReference>
<feature type="transmembrane region" description="Helical" evidence="5">
    <location>
        <begin position="246"/>
        <end position="269"/>
    </location>
</feature>
<dbReference type="KEGG" id="dde:Dde_0037"/>
<feature type="domain" description="NfeD1b N-terminal" evidence="9">
    <location>
        <begin position="44"/>
        <end position="202"/>
    </location>
</feature>